<proteinExistence type="predicted"/>
<dbReference type="AlphaFoldDB" id="A0A8T0EQ75"/>
<dbReference type="Gene3D" id="3.40.525.10">
    <property type="entry name" value="CRAL-TRIO lipid binding domain"/>
    <property type="match status" value="1"/>
</dbReference>
<dbReference type="InterPro" id="IPR036273">
    <property type="entry name" value="CRAL/TRIO_N_dom_sf"/>
</dbReference>
<dbReference type="Proteomes" id="UP000807504">
    <property type="component" value="Unassembled WGS sequence"/>
</dbReference>
<dbReference type="SMART" id="SM00516">
    <property type="entry name" value="SEC14"/>
    <property type="match status" value="1"/>
</dbReference>
<reference evidence="2" key="1">
    <citation type="journal article" date="2020" name="bioRxiv">
        <title>Chromosome-level reference genome of the European wasp spider Argiope bruennichi: a resource for studies on range expansion and evolutionary adaptation.</title>
        <authorList>
            <person name="Sheffer M.M."/>
            <person name="Hoppe A."/>
            <person name="Krehenwinkel H."/>
            <person name="Uhl G."/>
            <person name="Kuss A.W."/>
            <person name="Jensen L."/>
            <person name="Jensen C."/>
            <person name="Gillespie R.G."/>
            <person name="Hoff K.J."/>
            <person name="Prost S."/>
        </authorList>
    </citation>
    <scope>NUCLEOTIDE SEQUENCE</scope>
</reference>
<accession>A0A8T0EQ75</accession>
<dbReference type="GO" id="GO:0016020">
    <property type="term" value="C:membrane"/>
    <property type="evidence" value="ECO:0007669"/>
    <property type="project" value="TreeGrafter"/>
</dbReference>
<dbReference type="InterPro" id="IPR036865">
    <property type="entry name" value="CRAL-TRIO_dom_sf"/>
</dbReference>
<dbReference type="CDD" id="cd00170">
    <property type="entry name" value="SEC14"/>
    <property type="match status" value="1"/>
</dbReference>
<organism evidence="2 3">
    <name type="scientific">Argiope bruennichi</name>
    <name type="common">Wasp spider</name>
    <name type="synonym">Aranea bruennichi</name>
    <dbReference type="NCBI Taxonomy" id="94029"/>
    <lineage>
        <taxon>Eukaryota</taxon>
        <taxon>Metazoa</taxon>
        <taxon>Ecdysozoa</taxon>
        <taxon>Arthropoda</taxon>
        <taxon>Chelicerata</taxon>
        <taxon>Arachnida</taxon>
        <taxon>Araneae</taxon>
        <taxon>Araneomorphae</taxon>
        <taxon>Entelegynae</taxon>
        <taxon>Araneoidea</taxon>
        <taxon>Araneidae</taxon>
        <taxon>Argiope</taxon>
    </lineage>
</organism>
<comment type="caution">
    <text evidence="2">The sequence shown here is derived from an EMBL/GenBank/DDBJ whole genome shotgun (WGS) entry which is preliminary data.</text>
</comment>
<dbReference type="GO" id="GO:1902936">
    <property type="term" value="F:phosphatidylinositol bisphosphate binding"/>
    <property type="evidence" value="ECO:0007669"/>
    <property type="project" value="TreeGrafter"/>
</dbReference>
<name>A0A8T0EQ75_ARGBR</name>
<gene>
    <name evidence="2" type="ORF">HNY73_014810</name>
</gene>
<dbReference type="SUPFAM" id="SSF52087">
    <property type="entry name" value="CRAL/TRIO domain"/>
    <property type="match status" value="1"/>
</dbReference>
<reference evidence="2" key="2">
    <citation type="submission" date="2020-06" db="EMBL/GenBank/DDBJ databases">
        <authorList>
            <person name="Sheffer M."/>
        </authorList>
    </citation>
    <scope>NUCLEOTIDE SEQUENCE</scope>
</reference>
<evidence type="ECO:0000313" key="3">
    <source>
        <dbReference type="Proteomes" id="UP000807504"/>
    </source>
</evidence>
<dbReference type="PANTHER" id="PTHR10174:SF208">
    <property type="entry name" value="CRAL-TRIO DOMAIN-CONTAINING PROTEIN DDB_G0278031"/>
    <property type="match status" value="1"/>
</dbReference>
<dbReference type="PANTHER" id="PTHR10174">
    <property type="entry name" value="ALPHA-TOCOPHEROL TRANSFER PROTEIN-RELATED"/>
    <property type="match status" value="1"/>
</dbReference>
<dbReference type="EMBL" id="JABXBU010002072">
    <property type="protein sequence ID" value="KAF8778042.1"/>
    <property type="molecule type" value="Genomic_DNA"/>
</dbReference>
<dbReference type="Pfam" id="PF00650">
    <property type="entry name" value="CRAL_TRIO"/>
    <property type="match status" value="1"/>
</dbReference>
<keyword evidence="3" id="KW-1185">Reference proteome</keyword>
<sequence length="332" mass="38793">MPDQNSEIVPEIEELFPFEMGYLPEEFQEKAIVQLNETARNKEQSLREMKDMIELDKTLLGVEIDDDLIVQFLRSEKYDVQEAFTRLKNLINFKRDNMEMFTGQRYETISKSIIDNITTYLPFRCRDGCAIIHVNVDNWIPDEFPVLEVKRMAPILLLQALREPMTQVNGFKAIINAKSNPLRHLRYCSFQNLYLMYYGSQFCLPGKFHSYHVVNMSFTGRFCLQLMRTILPEELKKKIHIHATPEQLLDHFPAEIIPEIYGGQLGRYDLTGWLKKVMEPEELEKLECHLIIIVSSSFVARRIAGREFSALTMTGYDRLDCQTAQMVDKSED</sequence>
<protein>
    <submittedName>
        <fullName evidence="2">Clavesin-2 like protein</fullName>
    </submittedName>
</protein>
<feature type="domain" description="CRAL-TRIO" evidence="1">
    <location>
        <begin position="113"/>
        <end position="266"/>
    </location>
</feature>
<evidence type="ECO:0000313" key="2">
    <source>
        <dbReference type="EMBL" id="KAF8778042.1"/>
    </source>
</evidence>
<dbReference type="InterPro" id="IPR001251">
    <property type="entry name" value="CRAL-TRIO_dom"/>
</dbReference>
<dbReference type="Gene3D" id="1.20.5.1200">
    <property type="entry name" value="Alpha-tocopherol transfer"/>
    <property type="match status" value="1"/>
</dbReference>
<dbReference type="SUPFAM" id="SSF46938">
    <property type="entry name" value="CRAL/TRIO N-terminal domain"/>
    <property type="match status" value="1"/>
</dbReference>
<dbReference type="Gene3D" id="1.10.8.20">
    <property type="entry name" value="N-terminal domain of phosphatidylinositol transfer protein sec14p"/>
    <property type="match status" value="1"/>
</dbReference>
<evidence type="ECO:0000259" key="1">
    <source>
        <dbReference type="SMART" id="SM00516"/>
    </source>
</evidence>
<dbReference type="PRINTS" id="PR00180">
    <property type="entry name" value="CRETINALDHBP"/>
</dbReference>